<evidence type="ECO:0000256" key="2">
    <source>
        <dbReference type="ARBA" id="ARBA00004370"/>
    </source>
</evidence>
<feature type="compositionally biased region" description="Gly residues" evidence="7">
    <location>
        <begin position="199"/>
        <end position="210"/>
    </location>
</feature>
<feature type="region of interest" description="Disordered" evidence="7">
    <location>
        <begin position="192"/>
        <end position="243"/>
    </location>
</feature>
<evidence type="ECO:0000313" key="10">
    <source>
        <dbReference type="Proteomes" id="UP000193411"/>
    </source>
</evidence>
<keyword evidence="10" id="KW-1185">Reference proteome</keyword>
<evidence type="ECO:0008006" key="11">
    <source>
        <dbReference type="Google" id="ProtNLM"/>
    </source>
</evidence>
<keyword evidence="6 8" id="KW-0472">Membrane</keyword>
<dbReference type="PROSITE" id="PS51450">
    <property type="entry name" value="LRR"/>
    <property type="match status" value="1"/>
</dbReference>
<feature type="compositionally biased region" description="Low complexity" evidence="7">
    <location>
        <begin position="342"/>
        <end position="352"/>
    </location>
</feature>
<dbReference type="SUPFAM" id="SSF52058">
    <property type="entry name" value="L domain-like"/>
    <property type="match status" value="1"/>
</dbReference>
<dbReference type="FunFam" id="3.80.10.10:FF:000400">
    <property type="entry name" value="Nuclear pore complex protein NUP107"/>
    <property type="match status" value="1"/>
</dbReference>
<feature type="region of interest" description="Disordered" evidence="7">
    <location>
        <begin position="342"/>
        <end position="362"/>
    </location>
</feature>
<dbReference type="Gene3D" id="3.80.10.10">
    <property type="entry name" value="Ribonuclease Inhibitor"/>
    <property type="match status" value="2"/>
</dbReference>
<gene>
    <name evidence="9" type="ORF">BCR44DRAFT_90272</name>
</gene>
<keyword evidence="5" id="KW-0677">Repeat</keyword>
<name>A0A1Y2H934_9FUNG</name>
<evidence type="ECO:0000256" key="1">
    <source>
        <dbReference type="ARBA" id="ARBA00004196"/>
    </source>
</evidence>
<dbReference type="AlphaFoldDB" id="A0A1Y2H934"/>
<evidence type="ECO:0000256" key="8">
    <source>
        <dbReference type="SAM" id="Phobius"/>
    </source>
</evidence>
<evidence type="ECO:0000313" key="9">
    <source>
        <dbReference type="EMBL" id="ORZ30461.1"/>
    </source>
</evidence>
<comment type="caution">
    <text evidence="9">The sequence shown here is derived from an EMBL/GenBank/DDBJ whole genome shotgun (WGS) entry which is preliminary data.</text>
</comment>
<dbReference type="GO" id="GO:0016020">
    <property type="term" value="C:membrane"/>
    <property type="evidence" value="ECO:0007669"/>
    <property type="project" value="UniProtKB-SubCell"/>
</dbReference>
<dbReference type="InterPro" id="IPR003591">
    <property type="entry name" value="Leu-rich_rpt_typical-subtyp"/>
</dbReference>
<feature type="compositionally biased region" description="Low complexity" evidence="7">
    <location>
        <begin position="211"/>
        <end position="243"/>
    </location>
</feature>
<dbReference type="InterPro" id="IPR025875">
    <property type="entry name" value="Leu-rich_rpt_4"/>
</dbReference>
<keyword evidence="8" id="KW-1133">Transmembrane helix</keyword>
<evidence type="ECO:0000256" key="4">
    <source>
        <dbReference type="ARBA" id="ARBA00022729"/>
    </source>
</evidence>
<protein>
    <recommendedName>
        <fullName evidence="11">Leucine-rich repeat-containing N-terminal plant-type domain-containing protein</fullName>
    </recommendedName>
</protein>
<keyword evidence="4" id="KW-0732">Signal</keyword>
<keyword evidence="8" id="KW-0812">Transmembrane</keyword>
<dbReference type="InterPro" id="IPR032675">
    <property type="entry name" value="LRR_dom_sf"/>
</dbReference>
<feature type="transmembrane region" description="Helical" evidence="8">
    <location>
        <begin position="247"/>
        <end position="269"/>
    </location>
</feature>
<dbReference type="Proteomes" id="UP000193411">
    <property type="component" value="Unassembled WGS sequence"/>
</dbReference>
<feature type="region of interest" description="Disordered" evidence="7">
    <location>
        <begin position="377"/>
        <end position="439"/>
    </location>
</feature>
<organism evidence="9 10">
    <name type="scientific">Catenaria anguillulae PL171</name>
    <dbReference type="NCBI Taxonomy" id="765915"/>
    <lineage>
        <taxon>Eukaryota</taxon>
        <taxon>Fungi</taxon>
        <taxon>Fungi incertae sedis</taxon>
        <taxon>Blastocladiomycota</taxon>
        <taxon>Blastocladiomycetes</taxon>
        <taxon>Blastocladiales</taxon>
        <taxon>Catenariaceae</taxon>
        <taxon>Catenaria</taxon>
    </lineage>
</organism>
<dbReference type="OrthoDB" id="676979at2759"/>
<dbReference type="SMART" id="SM00369">
    <property type="entry name" value="LRR_TYP"/>
    <property type="match status" value="4"/>
</dbReference>
<evidence type="ECO:0000256" key="6">
    <source>
        <dbReference type="ARBA" id="ARBA00023136"/>
    </source>
</evidence>
<dbReference type="PANTHER" id="PTHR48059">
    <property type="entry name" value="POLYGALACTURONASE INHIBITOR 1"/>
    <property type="match status" value="1"/>
</dbReference>
<proteinExistence type="predicted"/>
<comment type="subcellular location">
    <subcellularLocation>
        <location evidence="1">Cell envelope</location>
    </subcellularLocation>
    <subcellularLocation>
        <location evidence="2">Membrane</location>
    </subcellularLocation>
</comment>
<dbReference type="Pfam" id="PF12799">
    <property type="entry name" value="LRR_4"/>
    <property type="match status" value="1"/>
</dbReference>
<dbReference type="InterPro" id="IPR001611">
    <property type="entry name" value="Leu-rich_rpt"/>
</dbReference>
<keyword evidence="3" id="KW-0433">Leucine-rich repeat</keyword>
<feature type="compositionally biased region" description="Low complexity" evidence="7">
    <location>
        <begin position="645"/>
        <end position="670"/>
    </location>
</feature>
<evidence type="ECO:0000256" key="3">
    <source>
        <dbReference type="ARBA" id="ARBA00022614"/>
    </source>
</evidence>
<feature type="region of interest" description="Disordered" evidence="7">
    <location>
        <begin position="638"/>
        <end position="670"/>
    </location>
</feature>
<dbReference type="Pfam" id="PF00560">
    <property type="entry name" value="LRR_1"/>
    <property type="match status" value="1"/>
</dbReference>
<evidence type="ECO:0000256" key="5">
    <source>
        <dbReference type="ARBA" id="ARBA00022737"/>
    </source>
</evidence>
<reference evidence="9 10" key="1">
    <citation type="submission" date="2016-07" db="EMBL/GenBank/DDBJ databases">
        <title>Pervasive Adenine N6-methylation of Active Genes in Fungi.</title>
        <authorList>
            <consortium name="DOE Joint Genome Institute"/>
            <person name="Mondo S.J."/>
            <person name="Dannebaum R.O."/>
            <person name="Kuo R.C."/>
            <person name="Labutti K."/>
            <person name="Haridas S."/>
            <person name="Kuo A."/>
            <person name="Salamov A."/>
            <person name="Ahrendt S.R."/>
            <person name="Lipzen A."/>
            <person name="Sullivan W."/>
            <person name="Andreopoulos W.B."/>
            <person name="Clum A."/>
            <person name="Lindquist E."/>
            <person name="Daum C."/>
            <person name="Ramamoorthy G.K."/>
            <person name="Gryganskyi A."/>
            <person name="Culley D."/>
            <person name="Magnuson J.K."/>
            <person name="James T.Y."/>
            <person name="O'Malley M.A."/>
            <person name="Stajich J.E."/>
            <person name="Spatafora J.W."/>
            <person name="Visel A."/>
            <person name="Grigoriev I.V."/>
        </authorList>
    </citation>
    <scope>NUCLEOTIDE SEQUENCE [LARGE SCALE GENOMIC DNA]</scope>
    <source>
        <strain evidence="9 10">PL171</strain>
    </source>
</reference>
<evidence type="ECO:0000256" key="7">
    <source>
        <dbReference type="SAM" id="MobiDB-lite"/>
    </source>
</evidence>
<accession>A0A1Y2H934</accession>
<dbReference type="EMBL" id="MCFL01000084">
    <property type="protein sequence ID" value="ORZ30461.1"/>
    <property type="molecule type" value="Genomic_DNA"/>
</dbReference>
<sequence length="814" mass="85385">MSSSNSADCGPLQELRKDLSGECCTWAGVTCDQRIGRVTAVRWSNVRLTGSIPPSIGGLTNLTDLNLSNNQLTGSIPPTIGNLKNLGSLDLGDNKLGGQIPPELGGLSSVTWLAIGGNQLTGPVPESLSQLPKLNYLYLYRNRLTGPLTKLPNPQSGCNMLSSFSESNNFGCIPRNGSGKCAADLEKNKVPECDANGNPPGGSFGSGTGGSLSPSLGNSPSTSSSGSNTPSVSDSTSDSSSSSFPTLAVVLPVGVTISVAFWWFLVVIIRRRQAQFIANHRVPITVTMPNGNTATIQVGAPTASPLAPGAAGVAGVMTQQHQQQSQVYPPEPIPMPKPTLLSTPQSPTTPVTGNQAGSGGGDWQYVKLNTIRVEQPVGDETMRRPLPAIPTAPVLKPPTAHEDDDELYLPPPAPGPRPEDDNELALPGDKPAGVSKKDRSADYRVTDVRWWGTRLTGSIPASIGGLVNLTYLYVPSECSELSSWNIITRPTSVSMHFTPFRDLSNNEVTGPIPRELAGSVLMADCRTCPRDLDFNKLNGTIPDELGSLPLLSNLDLRNNELSGRLPESLSQLKLGILYLHNNRLTGPLVKLPNPSSNCFMLVNKNMDELNDFACIPRGATGTCASDLALHNVPGCDANGNPPPGSRSGSTSLPTPTLGSSVPPPVSTTDAAASSSSFPMLAVTLPGAIMFVFVAWMVVNRGRQTTHPIAAAQAMDPKAASSAGSASATVIVEPTLPKPANLDTTKSSLDHDLPAVPTLTAPVVPTSPALQSNAIAVQDDGEELYLPPPTQGPRPDEDIELVLPGDKPIAMLTKC</sequence>
<dbReference type="PANTHER" id="PTHR48059:SF30">
    <property type="entry name" value="OS06G0587000 PROTEIN"/>
    <property type="match status" value="1"/>
</dbReference>
<feature type="transmembrane region" description="Helical" evidence="8">
    <location>
        <begin position="677"/>
        <end position="698"/>
    </location>
</feature>
<dbReference type="InterPro" id="IPR051848">
    <property type="entry name" value="PGIP"/>
</dbReference>